<evidence type="ECO:0008006" key="3">
    <source>
        <dbReference type="Google" id="ProtNLM"/>
    </source>
</evidence>
<reference evidence="1 2" key="1">
    <citation type="journal article" date="2016" name="Nat. Commun.">
        <title>Thousands of microbial genomes shed light on interconnected biogeochemical processes in an aquifer system.</title>
        <authorList>
            <person name="Anantharaman K."/>
            <person name="Brown C.T."/>
            <person name="Hug L.A."/>
            <person name="Sharon I."/>
            <person name="Castelle C.J."/>
            <person name="Probst A.J."/>
            <person name="Thomas B.C."/>
            <person name="Singh A."/>
            <person name="Wilkins M.J."/>
            <person name="Karaoz U."/>
            <person name="Brodie E.L."/>
            <person name="Williams K.H."/>
            <person name="Hubbard S.S."/>
            <person name="Banfield J.F."/>
        </authorList>
    </citation>
    <scope>NUCLEOTIDE SEQUENCE [LARGE SCALE GENOMIC DNA]</scope>
</reference>
<gene>
    <name evidence="1" type="ORF">A2826_02730</name>
</gene>
<dbReference type="EMBL" id="MFEI01000034">
    <property type="protein sequence ID" value="OGE80346.1"/>
    <property type="molecule type" value="Genomic_DNA"/>
</dbReference>
<accession>A0A1F5NRP6</accession>
<proteinExistence type="predicted"/>
<organism evidence="1 2">
    <name type="scientific">Candidatus Doudnabacteria bacterium RIFCSPHIGHO2_01_FULL_43_23</name>
    <dbReference type="NCBI Taxonomy" id="1817822"/>
    <lineage>
        <taxon>Bacteria</taxon>
        <taxon>Candidatus Doudnaibacteriota</taxon>
    </lineage>
</organism>
<dbReference type="SUPFAM" id="SSF103642">
    <property type="entry name" value="Sec-C motif"/>
    <property type="match status" value="1"/>
</dbReference>
<dbReference type="Proteomes" id="UP000177912">
    <property type="component" value="Unassembled WGS sequence"/>
</dbReference>
<dbReference type="Gene3D" id="3.10.450.50">
    <property type="match status" value="1"/>
</dbReference>
<evidence type="ECO:0000313" key="2">
    <source>
        <dbReference type="Proteomes" id="UP000177912"/>
    </source>
</evidence>
<dbReference type="AlphaFoldDB" id="A0A1F5NRP6"/>
<dbReference type="Pfam" id="PF02810">
    <property type="entry name" value="SEC-C"/>
    <property type="match status" value="1"/>
</dbReference>
<evidence type="ECO:0000313" key="1">
    <source>
        <dbReference type="EMBL" id="OGE80346.1"/>
    </source>
</evidence>
<comment type="caution">
    <text evidence="1">The sequence shown here is derived from an EMBL/GenBank/DDBJ whole genome shotgun (WGS) entry which is preliminary data.</text>
</comment>
<dbReference type="InterPro" id="IPR004027">
    <property type="entry name" value="SEC_C_motif"/>
</dbReference>
<dbReference type="InterPro" id="IPR016024">
    <property type="entry name" value="ARM-type_fold"/>
</dbReference>
<dbReference type="InterPro" id="IPR011989">
    <property type="entry name" value="ARM-like"/>
</dbReference>
<name>A0A1F5NRP6_9BACT</name>
<dbReference type="STRING" id="1817822.A2826_02730"/>
<dbReference type="SUPFAM" id="SSF48371">
    <property type="entry name" value="ARM repeat"/>
    <property type="match status" value="1"/>
</dbReference>
<protein>
    <recommendedName>
        <fullName evidence="3">Zinc chelation protein SecC</fullName>
    </recommendedName>
</protein>
<sequence>MKQKEILKLSSDNKQTVMTVVNWLRKVKEGDPMEQELIGVLEDWRSDESYAPLWSMVALGFVGSRKAIPALLDVLDSDADYWCEAASEALVRIVQRHGEPVLEPIEVFIEKRLDHDPFDARLFAYEPIAQLKTSGRAKKFLIRMFEQDDQWQDSIAHDLANFGDKRILHLFRRAIEYAQHAGIRSLVSELREAYCVLDGVKFDRQDSKELWDQPWEERWSHNLDELGKTDDEIENFDKSSLGERLDKLESDDEFLEKIRKEQKFVANYPLVDFNLNTYLRIREPGQEEYELDKAIKFLDLSDIWSVEKIQLLINSSSHPEEVLNAVLANSSFTPSMNSGFQLFDLMIKLWNVTPREEFQGLNPEEIRHLDPHGIFNKSKLGRNELCYCGSGRKYKKCHGK</sequence>
<dbReference type="Gene3D" id="1.25.10.10">
    <property type="entry name" value="Leucine-rich Repeat Variant"/>
    <property type="match status" value="1"/>
</dbReference>